<evidence type="ECO:0000256" key="1">
    <source>
        <dbReference type="ARBA" id="ARBA00004533"/>
    </source>
</evidence>
<dbReference type="EMBL" id="BPFB01000001">
    <property type="protein sequence ID" value="GIU41893.1"/>
    <property type="molecule type" value="Genomic_DNA"/>
</dbReference>
<name>A0ABQ4P386_9GAMM</name>
<keyword evidence="12" id="KW-1185">Reference proteome</keyword>
<keyword evidence="8" id="KW-0653">Protein transport</keyword>
<dbReference type="Proteomes" id="UP000761574">
    <property type="component" value="Unassembled WGS sequence"/>
</dbReference>
<keyword evidence="7" id="KW-0812">Transmembrane</keyword>
<evidence type="ECO:0000256" key="10">
    <source>
        <dbReference type="ARBA" id="ARBA00030772"/>
    </source>
</evidence>
<dbReference type="Pfam" id="PF01203">
    <property type="entry name" value="T2SSN"/>
    <property type="match status" value="1"/>
</dbReference>
<dbReference type="InterPro" id="IPR022792">
    <property type="entry name" value="T2SS_protein-GspN"/>
</dbReference>
<comment type="subcellular location">
    <subcellularLocation>
        <location evidence="1">Cell inner membrane</location>
    </subcellularLocation>
</comment>
<keyword evidence="4" id="KW-0813">Transport</keyword>
<evidence type="ECO:0000256" key="4">
    <source>
        <dbReference type="ARBA" id="ARBA00022448"/>
    </source>
</evidence>
<organism evidence="11 12">
    <name type="scientific">Shewanella algidipiscicola</name>
    <dbReference type="NCBI Taxonomy" id="614070"/>
    <lineage>
        <taxon>Bacteria</taxon>
        <taxon>Pseudomonadati</taxon>
        <taxon>Pseudomonadota</taxon>
        <taxon>Gammaproteobacteria</taxon>
        <taxon>Alteromonadales</taxon>
        <taxon>Shewanellaceae</taxon>
        <taxon>Shewanella</taxon>
    </lineage>
</organism>
<protein>
    <recommendedName>
        <fullName evidence="3">Type II secretion system protein N</fullName>
    </recommendedName>
    <alternativeName>
        <fullName evidence="10">General secretion pathway protein N</fullName>
    </alternativeName>
</protein>
<proteinExistence type="inferred from homology"/>
<comment type="caution">
    <text evidence="11">The sequence shown here is derived from an EMBL/GenBank/DDBJ whole genome shotgun (WGS) entry which is preliminary data.</text>
</comment>
<reference evidence="11 12" key="1">
    <citation type="submission" date="2021-05" db="EMBL/GenBank/DDBJ databases">
        <title>Molecular characterization for Shewanella algae harboring chromosomal blaOXA-55-like strains isolated from clinical and environment sample.</title>
        <authorList>
            <person name="Ohama Y."/>
            <person name="Aoki K."/>
            <person name="Harada S."/>
            <person name="Moriya K."/>
            <person name="Ishii Y."/>
            <person name="Tateda K."/>
        </authorList>
    </citation>
    <scope>NUCLEOTIDE SEQUENCE [LARGE SCALE GENOMIC DNA]</scope>
    <source>
        <strain evidence="11 12">LMG 23746</strain>
    </source>
</reference>
<evidence type="ECO:0000313" key="11">
    <source>
        <dbReference type="EMBL" id="GIU41893.1"/>
    </source>
</evidence>
<sequence>MSVVKKVIIGVVLYCGFMLALFPASVALQLAPLPQGISVSGVSGTIWSGKANLVALQQRQLESVQWQLSPWGLLSGRANIDFAIGSRATAVNGKGQVSLSMSGINAQGLRFEAPSAFLIGKTRLPFRAEVDGHFSVIVQQLEQGLPWCEQLNGKLFVQQLQVNNQFGKYPLGNIELGLSCVDGNIQLATDETMNALGLTGNALLKDNKLIALSAKIKETPAQPEDLKQALSFLGKRDSQGYYPISFQGRIPGI</sequence>
<evidence type="ECO:0000256" key="2">
    <source>
        <dbReference type="ARBA" id="ARBA00007208"/>
    </source>
</evidence>
<evidence type="ECO:0000256" key="7">
    <source>
        <dbReference type="ARBA" id="ARBA00022692"/>
    </source>
</evidence>
<evidence type="ECO:0000256" key="9">
    <source>
        <dbReference type="ARBA" id="ARBA00023136"/>
    </source>
</evidence>
<evidence type="ECO:0000256" key="5">
    <source>
        <dbReference type="ARBA" id="ARBA00022475"/>
    </source>
</evidence>
<keyword evidence="6" id="KW-0997">Cell inner membrane</keyword>
<accession>A0ABQ4P386</accession>
<dbReference type="RefSeq" id="WP_119978743.1">
    <property type="nucleotide sequence ID" value="NZ_BPFB01000001.1"/>
</dbReference>
<evidence type="ECO:0000256" key="8">
    <source>
        <dbReference type="ARBA" id="ARBA00022927"/>
    </source>
</evidence>
<evidence type="ECO:0000256" key="6">
    <source>
        <dbReference type="ARBA" id="ARBA00022519"/>
    </source>
</evidence>
<evidence type="ECO:0000313" key="12">
    <source>
        <dbReference type="Proteomes" id="UP000761574"/>
    </source>
</evidence>
<keyword evidence="5" id="KW-1003">Cell membrane</keyword>
<keyword evidence="9" id="KW-0472">Membrane</keyword>
<evidence type="ECO:0000256" key="3">
    <source>
        <dbReference type="ARBA" id="ARBA00021563"/>
    </source>
</evidence>
<comment type="similarity">
    <text evidence="2">Belongs to the GSP N family.</text>
</comment>
<gene>
    <name evidence="11" type="primary">gspN</name>
    <name evidence="11" type="ORF">TUM4630_01620</name>
</gene>